<keyword evidence="2" id="KW-1133">Transmembrane helix</keyword>
<protein>
    <submittedName>
        <fullName evidence="3">Uncharacterized protein</fullName>
    </submittedName>
</protein>
<keyword evidence="2" id="KW-0812">Transmembrane</keyword>
<sequence length="334" mass="38078">MRKASMGNNDEYYTAIEKADIQILRKAQMYLLISPAVTVGIVYLLNRLRYEILMSQHFLHIIKRYQGSMAQAYKRGTTKGGKGSSAYEEKSEAEPADAKTAYKGIDEEKEAEEQARLNSLNQIRSNLGAQHQQPQLRNIDPFERKRRLATQDTISEDFSSRKVTSRREDQLNKKSDTLNPSEYMSISKESYANEFERHRGSMYTQTLNETVYKDDGSGMQQTVKLAKQRQFLQSLRFGFIKDSYNRTMSSSASKRKVTIAMYAIPAVVSFGLALSNYAQQSFGVYLKYQALVDSYYLQKKGGDKVGLSVIQDSQVLLLQQLQAAQTQQQPQRAQ</sequence>
<evidence type="ECO:0000313" key="3">
    <source>
        <dbReference type="EMBL" id="TNV77541.1"/>
    </source>
</evidence>
<feature type="compositionally biased region" description="Basic and acidic residues" evidence="1">
    <location>
        <begin position="165"/>
        <end position="176"/>
    </location>
</feature>
<accession>A0A8J8T0Z4</accession>
<evidence type="ECO:0000256" key="2">
    <source>
        <dbReference type="SAM" id="Phobius"/>
    </source>
</evidence>
<comment type="caution">
    <text evidence="3">The sequence shown here is derived from an EMBL/GenBank/DDBJ whole genome shotgun (WGS) entry which is preliminary data.</text>
</comment>
<feature type="region of interest" description="Disordered" evidence="1">
    <location>
        <begin position="75"/>
        <end position="101"/>
    </location>
</feature>
<dbReference type="Proteomes" id="UP000785679">
    <property type="component" value="Unassembled WGS sequence"/>
</dbReference>
<keyword evidence="2" id="KW-0472">Membrane</keyword>
<proteinExistence type="predicted"/>
<reference evidence="3" key="1">
    <citation type="submission" date="2019-06" db="EMBL/GenBank/DDBJ databases">
        <authorList>
            <person name="Zheng W."/>
        </authorList>
    </citation>
    <scope>NUCLEOTIDE SEQUENCE</scope>
    <source>
        <strain evidence="3">QDHG01</strain>
    </source>
</reference>
<evidence type="ECO:0000313" key="4">
    <source>
        <dbReference type="Proteomes" id="UP000785679"/>
    </source>
</evidence>
<name>A0A8J8T0Z4_HALGN</name>
<feature type="compositionally biased region" description="Basic and acidic residues" evidence="1">
    <location>
        <begin position="87"/>
        <end position="97"/>
    </location>
</feature>
<feature type="transmembrane region" description="Helical" evidence="2">
    <location>
        <begin position="27"/>
        <end position="45"/>
    </location>
</feature>
<feature type="region of interest" description="Disordered" evidence="1">
    <location>
        <begin position="150"/>
        <end position="180"/>
    </location>
</feature>
<dbReference type="EMBL" id="RRYP01011737">
    <property type="protein sequence ID" value="TNV77541.1"/>
    <property type="molecule type" value="Genomic_DNA"/>
</dbReference>
<keyword evidence="4" id="KW-1185">Reference proteome</keyword>
<dbReference type="OrthoDB" id="10541526at2759"/>
<evidence type="ECO:0000256" key="1">
    <source>
        <dbReference type="SAM" id="MobiDB-lite"/>
    </source>
</evidence>
<organism evidence="3 4">
    <name type="scientific">Halteria grandinella</name>
    <dbReference type="NCBI Taxonomy" id="5974"/>
    <lineage>
        <taxon>Eukaryota</taxon>
        <taxon>Sar</taxon>
        <taxon>Alveolata</taxon>
        <taxon>Ciliophora</taxon>
        <taxon>Intramacronucleata</taxon>
        <taxon>Spirotrichea</taxon>
        <taxon>Stichotrichia</taxon>
        <taxon>Sporadotrichida</taxon>
        <taxon>Halteriidae</taxon>
        <taxon>Halteria</taxon>
    </lineage>
</organism>
<dbReference type="AlphaFoldDB" id="A0A8J8T0Z4"/>
<gene>
    <name evidence="3" type="ORF">FGO68_gene5543</name>
</gene>